<protein>
    <submittedName>
        <fullName evidence="4">TIGR01777 family oxidoreductase</fullName>
    </submittedName>
</protein>
<evidence type="ECO:0000256" key="1">
    <source>
        <dbReference type="ARBA" id="ARBA00009353"/>
    </source>
</evidence>
<dbReference type="SUPFAM" id="SSF51735">
    <property type="entry name" value="NAD(P)-binding Rossmann-fold domains"/>
    <property type="match status" value="1"/>
</dbReference>
<evidence type="ECO:0000259" key="3">
    <source>
        <dbReference type="Pfam" id="PF08338"/>
    </source>
</evidence>
<sequence>MNKALITGGTGFIGRHLCADLLADGWQVEVITRDTVAAANVLPTGAQPVASAAAAAPADAVINLAGENLADGRWTEARKREMRESRLRVTRELCQVIGGWERPPAVLISGSAVGYYGARGGAVLDEREPNANEFQSELCVAWEQAARRAEGVGVRVCRIRTGIVLGAEDGALAQMITPFRFGLGGHFGTGKQYMPWIHIRDEVRAIRFLIDHDSCSGAFNLTAPNPATNREFTTVLAKVMHRPSFAWVPGAMLKLILGEMAHLLLTGQRAIPAALQQAGFRFEFDRLKPALTDLVGKNKDKHGNKESL</sequence>
<evidence type="ECO:0000259" key="2">
    <source>
        <dbReference type="Pfam" id="PF01370"/>
    </source>
</evidence>
<evidence type="ECO:0000313" key="4">
    <source>
        <dbReference type="EMBL" id="MFC3105862.1"/>
    </source>
</evidence>
<dbReference type="Pfam" id="PF01370">
    <property type="entry name" value="Epimerase"/>
    <property type="match status" value="1"/>
</dbReference>
<dbReference type="InterPro" id="IPR010099">
    <property type="entry name" value="SDR39U1"/>
</dbReference>
<keyword evidence="5" id="KW-1185">Reference proteome</keyword>
<dbReference type="PANTHER" id="PTHR11092">
    <property type="entry name" value="SUGAR NUCLEOTIDE EPIMERASE RELATED"/>
    <property type="match status" value="1"/>
</dbReference>
<dbReference type="InterPro" id="IPR013549">
    <property type="entry name" value="DUF1731"/>
</dbReference>
<dbReference type="Pfam" id="PF08338">
    <property type="entry name" value="DUF1731"/>
    <property type="match status" value="1"/>
</dbReference>
<proteinExistence type="inferred from homology"/>
<dbReference type="CDD" id="cd05242">
    <property type="entry name" value="SDR_a8"/>
    <property type="match status" value="1"/>
</dbReference>
<organism evidence="4 5">
    <name type="scientific">Salinisphaera aquimarina</name>
    <dbReference type="NCBI Taxonomy" id="2094031"/>
    <lineage>
        <taxon>Bacteria</taxon>
        <taxon>Pseudomonadati</taxon>
        <taxon>Pseudomonadota</taxon>
        <taxon>Gammaproteobacteria</taxon>
        <taxon>Salinisphaerales</taxon>
        <taxon>Salinisphaeraceae</taxon>
        <taxon>Salinisphaera</taxon>
    </lineage>
</organism>
<reference evidence="5" key="1">
    <citation type="journal article" date="2019" name="Int. J. Syst. Evol. Microbiol.">
        <title>The Global Catalogue of Microorganisms (GCM) 10K type strain sequencing project: providing services to taxonomists for standard genome sequencing and annotation.</title>
        <authorList>
            <consortium name="The Broad Institute Genomics Platform"/>
            <consortium name="The Broad Institute Genome Sequencing Center for Infectious Disease"/>
            <person name="Wu L."/>
            <person name="Ma J."/>
        </authorList>
    </citation>
    <scope>NUCLEOTIDE SEQUENCE [LARGE SCALE GENOMIC DNA]</scope>
    <source>
        <strain evidence="5">KCTC 52640</strain>
    </source>
</reference>
<dbReference type="EMBL" id="JBHRSS010000009">
    <property type="protein sequence ID" value="MFC3105862.1"/>
    <property type="molecule type" value="Genomic_DNA"/>
</dbReference>
<comment type="similarity">
    <text evidence="1">Belongs to the NAD(P)-dependent epimerase/dehydratase family. SDR39U1 subfamily.</text>
</comment>
<dbReference type="NCBIfam" id="TIGR01777">
    <property type="entry name" value="yfcH"/>
    <property type="match status" value="1"/>
</dbReference>
<dbReference type="InterPro" id="IPR001509">
    <property type="entry name" value="Epimerase_deHydtase"/>
</dbReference>
<accession>A0ABV7ESV6</accession>
<feature type="domain" description="NAD-dependent epimerase/dehydratase" evidence="2">
    <location>
        <begin position="4"/>
        <end position="220"/>
    </location>
</feature>
<comment type="caution">
    <text evidence="4">The sequence shown here is derived from an EMBL/GenBank/DDBJ whole genome shotgun (WGS) entry which is preliminary data.</text>
</comment>
<name>A0ABV7ESV6_9GAMM</name>
<dbReference type="InterPro" id="IPR036291">
    <property type="entry name" value="NAD(P)-bd_dom_sf"/>
</dbReference>
<evidence type="ECO:0000313" key="5">
    <source>
        <dbReference type="Proteomes" id="UP001595462"/>
    </source>
</evidence>
<dbReference type="Gene3D" id="3.40.50.720">
    <property type="entry name" value="NAD(P)-binding Rossmann-like Domain"/>
    <property type="match status" value="1"/>
</dbReference>
<feature type="domain" description="DUF1731" evidence="3">
    <location>
        <begin position="248"/>
        <end position="294"/>
    </location>
</feature>
<gene>
    <name evidence="4" type="ORF">ACFOSU_18485</name>
</gene>
<dbReference type="RefSeq" id="WP_380691420.1">
    <property type="nucleotide sequence ID" value="NZ_JBHRSS010000009.1"/>
</dbReference>
<dbReference type="Proteomes" id="UP001595462">
    <property type="component" value="Unassembled WGS sequence"/>
</dbReference>
<dbReference type="PANTHER" id="PTHR11092:SF0">
    <property type="entry name" value="EPIMERASE FAMILY PROTEIN SDR39U1"/>
    <property type="match status" value="1"/>
</dbReference>